<evidence type="ECO:0000256" key="1">
    <source>
        <dbReference type="SAM" id="MobiDB-lite"/>
    </source>
</evidence>
<evidence type="ECO:0000313" key="3">
    <source>
        <dbReference type="Proteomes" id="UP000558488"/>
    </source>
</evidence>
<accession>A0A7J7QU98</accession>
<reference evidence="2 3" key="1">
    <citation type="journal article" date="2020" name="Nature">
        <title>Six reference-quality genomes reveal evolution of bat adaptations.</title>
        <authorList>
            <person name="Jebb D."/>
            <person name="Huang Z."/>
            <person name="Pippel M."/>
            <person name="Hughes G.M."/>
            <person name="Lavrichenko K."/>
            <person name="Devanna P."/>
            <person name="Winkler S."/>
            <person name="Jermiin L.S."/>
            <person name="Skirmuntt E.C."/>
            <person name="Katzourakis A."/>
            <person name="Burkitt-Gray L."/>
            <person name="Ray D.A."/>
            <person name="Sullivan K.A.M."/>
            <person name="Roscito J.G."/>
            <person name="Kirilenko B.M."/>
            <person name="Davalos L.M."/>
            <person name="Corthals A.P."/>
            <person name="Power M.L."/>
            <person name="Jones G."/>
            <person name="Ransome R.D."/>
            <person name="Dechmann D.K.N."/>
            <person name="Locatelli A.G."/>
            <person name="Puechmaille S.J."/>
            <person name="Fedrigo O."/>
            <person name="Jarvis E.D."/>
            <person name="Hiller M."/>
            <person name="Vernes S.C."/>
            <person name="Myers E.W."/>
            <person name="Teeling E.C."/>
        </authorList>
    </citation>
    <scope>NUCLEOTIDE SEQUENCE [LARGE SCALE GENOMIC DNA]</scope>
    <source>
        <strain evidence="2">MPipKuh1</strain>
        <tissue evidence="2">Flight muscle</tissue>
    </source>
</reference>
<sequence length="124" mass="13077">MRGNHGSAASCRCLQPGPVPLTSWFLGRRSSRGATPPGCRIPRRLGFFPQKRDAAGMTTSGRRPDAGPGAEPRWPAETGSCPSVRVPQEQILRRGSGGWPFLWGAIQAPGQDVRTGEGKKGGGG</sequence>
<name>A0A7J7QU98_PIPKU</name>
<keyword evidence="3" id="KW-1185">Reference proteome</keyword>
<gene>
    <name evidence="2" type="ORF">mPipKuh1_008461</name>
</gene>
<protein>
    <submittedName>
        <fullName evidence="2">Uncharacterized protein</fullName>
    </submittedName>
</protein>
<evidence type="ECO:0000313" key="2">
    <source>
        <dbReference type="EMBL" id="KAF6267416.1"/>
    </source>
</evidence>
<dbReference type="Proteomes" id="UP000558488">
    <property type="component" value="Unassembled WGS sequence"/>
</dbReference>
<dbReference type="AlphaFoldDB" id="A0A7J7QU98"/>
<feature type="region of interest" description="Disordered" evidence="1">
    <location>
        <begin position="27"/>
        <end position="83"/>
    </location>
</feature>
<comment type="caution">
    <text evidence="2">The sequence shown here is derived from an EMBL/GenBank/DDBJ whole genome shotgun (WGS) entry which is preliminary data.</text>
</comment>
<proteinExistence type="predicted"/>
<organism evidence="2 3">
    <name type="scientific">Pipistrellus kuhlii</name>
    <name type="common">Kuhl's pipistrelle</name>
    <dbReference type="NCBI Taxonomy" id="59472"/>
    <lineage>
        <taxon>Eukaryota</taxon>
        <taxon>Metazoa</taxon>
        <taxon>Chordata</taxon>
        <taxon>Craniata</taxon>
        <taxon>Vertebrata</taxon>
        <taxon>Euteleostomi</taxon>
        <taxon>Mammalia</taxon>
        <taxon>Eutheria</taxon>
        <taxon>Laurasiatheria</taxon>
        <taxon>Chiroptera</taxon>
        <taxon>Yangochiroptera</taxon>
        <taxon>Vespertilionidae</taxon>
        <taxon>Pipistrellus</taxon>
    </lineage>
</organism>
<dbReference type="EMBL" id="JACAGB010000146">
    <property type="protein sequence ID" value="KAF6267416.1"/>
    <property type="molecule type" value="Genomic_DNA"/>
</dbReference>